<dbReference type="EMBL" id="JBHSBV010000004">
    <property type="protein sequence ID" value="MFC4201656.1"/>
    <property type="molecule type" value="Genomic_DNA"/>
</dbReference>
<accession>A0ABV8NXF4</accession>
<dbReference type="PANTHER" id="PTHR42928">
    <property type="entry name" value="TRICARBOXYLATE-BINDING PROTEIN"/>
    <property type="match status" value="1"/>
</dbReference>
<name>A0ABV8NXF4_9BURK</name>
<protein>
    <submittedName>
        <fullName evidence="3">Tripartite tricarboxylate transporter substrate binding protein</fullName>
    </submittedName>
</protein>
<evidence type="ECO:0000256" key="1">
    <source>
        <dbReference type="ARBA" id="ARBA00006987"/>
    </source>
</evidence>
<dbReference type="RefSeq" id="WP_217965568.1">
    <property type="nucleotide sequence ID" value="NZ_JAHTBN010000007.1"/>
</dbReference>
<dbReference type="Pfam" id="PF03401">
    <property type="entry name" value="TctC"/>
    <property type="match status" value="1"/>
</dbReference>
<feature type="signal peptide" evidence="2">
    <location>
        <begin position="1"/>
        <end position="19"/>
    </location>
</feature>
<proteinExistence type="inferred from homology"/>
<comment type="similarity">
    <text evidence="1">Belongs to the UPF0065 (bug) family.</text>
</comment>
<evidence type="ECO:0000313" key="4">
    <source>
        <dbReference type="Proteomes" id="UP001595848"/>
    </source>
</evidence>
<keyword evidence="2" id="KW-0732">Signal</keyword>
<organism evidence="3 4">
    <name type="scientific">Candidimonas humi</name>
    <dbReference type="NCBI Taxonomy" id="683355"/>
    <lineage>
        <taxon>Bacteria</taxon>
        <taxon>Pseudomonadati</taxon>
        <taxon>Pseudomonadota</taxon>
        <taxon>Betaproteobacteria</taxon>
        <taxon>Burkholderiales</taxon>
        <taxon>Alcaligenaceae</taxon>
        <taxon>Candidimonas</taxon>
    </lineage>
</organism>
<sequence>MFVNTVVMLGAALAFSASAAAGGYPDRAVTIVVPYSAGGLTDLYGRLIGKYLGTLWGVPVIVENKGGAGTMIGTQTAARAKPDGYTLLLTSYAYTSNPILRRHLPYSKDALQPVMLVGRTSNMLVVSAKTNLHTLNDVIAKAKKSPGNLRLASSGNGSSPQIAAELWAKAVGVKITHVPYKGTSPAMNDVYAGQVDGIFDGLSSMPAVKSGMLRAIAIASEKRQAAAPNVPTFKELGVNLIFGSWFGFFVPQGTPDAIVKKLNADMRRAVDDPATRAALENTHLVIDTGSPAKFAHFLKYESSRLQDLVNSGADIAVE</sequence>
<evidence type="ECO:0000256" key="2">
    <source>
        <dbReference type="SAM" id="SignalP"/>
    </source>
</evidence>
<dbReference type="PANTHER" id="PTHR42928:SF5">
    <property type="entry name" value="BLR1237 PROTEIN"/>
    <property type="match status" value="1"/>
</dbReference>
<feature type="chain" id="PRO_5045337681" evidence="2">
    <location>
        <begin position="20"/>
        <end position="318"/>
    </location>
</feature>
<gene>
    <name evidence="3" type="ORF">ACFOY1_11890</name>
</gene>
<dbReference type="Proteomes" id="UP001595848">
    <property type="component" value="Unassembled WGS sequence"/>
</dbReference>
<dbReference type="CDD" id="cd07012">
    <property type="entry name" value="PBP2_Bug_TTT"/>
    <property type="match status" value="1"/>
</dbReference>
<reference evidence="4" key="1">
    <citation type="journal article" date="2019" name="Int. J. Syst. Evol. Microbiol.">
        <title>The Global Catalogue of Microorganisms (GCM) 10K type strain sequencing project: providing services to taxonomists for standard genome sequencing and annotation.</title>
        <authorList>
            <consortium name="The Broad Institute Genomics Platform"/>
            <consortium name="The Broad Institute Genome Sequencing Center for Infectious Disease"/>
            <person name="Wu L."/>
            <person name="Ma J."/>
        </authorList>
    </citation>
    <scope>NUCLEOTIDE SEQUENCE [LARGE SCALE GENOMIC DNA]</scope>
    <source>
        <strain evidence="4">LMG 24813</strain>
    </source>
</reference>
<evidence type="ECO:0000313" key="3">
    <source>
        <dbReference type="EMBL" id="MFC4201656.1"/>
    </source>
</evidence>
<comment type="caution">
    <text evidence="3">The sequence shown here is derived from an EMBL/GenBank/DDBJ whole genome shotgun (WGS) entry which is preliminary data.</text>
</comment>
<keyword evidence="4" id="KW-1185">Reference proteome</keyword>
<dbReference type="PIRSF" id="PIRSF017082">
    <property type="entry name" value="YflP"/>
    <property type="match status" value="1"/>
</dbReference>
<dbReference type="InterPro" id="IPR005064">
    <property type="entry name" value="BUG"/>
</dbReference>